<dbReference type="Pfam" id="PF01182">
    <property type="entry name" value="Glucosamine_iso"/>
    <property type="match status" value="1"/>
</dbReference>
<evidence type="ECO:0000313" key="4">
    <source>
        <dbReference type="EMBL" id="CAB5034820.1"/>
    </source>
</evidence>
<dbReference type="PANTHER" id="PTHR11054:SF0">
    <property type="entry name" value="6-PHOSPHOGLUCONOLACTONASE"/>
    <property type="match status" value="1"/>
</dbReference>
<name>A0A6J7FMT2_9ZZZZ</name>
<evidence type="ECO:0000256" key="1">
    <source>
        <dbReference type="ARBA" id="ARBA00010662"/>
    </source>
</evidence>
<feature type="domain" description="Glucosamine/galactosamine-6-phosphate isomerase" evidence="2">
    <location>
        <begin position="11"/>
        <end position="230"/>
    </location>
</feature>
<dbReference type="InterPro" id="IPR037171">
    <property type="entry name" value="NagB/RpiA_transferase-like"/>
</dbReference>
<protein>
    <submittedName>
        <fullName evidence="3">Unannotated protein</fullName>
    </submittedName>
</protein>
<dbReference type="CDD" id="cd01400">
    <property type="entry name" value="6PGL"/>
    <property type="match status" value="1"/>
</dbReference>
<dbReference type="SUPFAM" id="SSF100950">
    <property type="entry name" value="NagB/RpiA/CoA transferase-like"/>
    <property type="match status" value="1"/>
</dbReference>
<dbReference type="InterPro" id="IPR039104">
    <property type="entry name" value="6PGL"/>
</dbReference>
<evidence type="ECO:0000259" key="2">
    <source>
        <dbReference type="Pfam" id="PF01182"/>
    </source>
</evidence>
<organism evidence="3">
    <name type="scientific">freshwater metagenome</name>
    <dbReference type="NCBI Taxonomy" id="449393"/>
    <lineage>
        <taxon>unclassified sequences</taxon>
        <taxon>metagenomes</taxon>
        <taxon>ecological metagenomes</taxon>
    </lineage>
</organism>
<gene>
    <name evidence="3" type="ORF">UFOPK3495_00738</name>
    <name evidence="4" type="ORF">UFOPK4237_00218</name>
</gene>
<dbReference type="GO" id="GO:0017057">
    <property type="term" value="F:6-phosphogluconolactonase activity"/>
    <property type="evidence" value="ECO:0007669"/>
    <property type="project" value="InterPro"/>
</dbReference>
<dbReference type="Gene3D" id="3.40.50.1360">
    <property type="match status" value="1"/>
</dbReference>
<evidence type="ECO:0000313" key="3">
    <source>
        <dbReference type="EMBL" id="CAB4896777.1"/>
    </source>
</evidence>
<dbReference type="InterPro" id="IPR005900">
    <property type="entry name" value="6-phosphogluconolactonase_DevB"/>
</dbReference>
<dbReference type="GO" id="GO:0005975">
    <property type="term" value="P:carbohydrate metabolic process"/>
    <property type="evidence" value="ECO:0007669"/>
    <property type="project" value="InterPro"/>
</dbReference>
<accession>A0A6J7FMT2</accession>
<dbReference type="EMBL" id="CAFBMC010000030">
    <property type="protein sequence ID" value="CAB4896777.1"/>
    <property type="molecule type" value="Genomic_DNA"/>
</dbReference>
<comment type="similarity">
    <text evidence="1">Belongs to the glucosamine/galactosamine-6-phosphate isomerase family. 6-phosphogluconolactonase subfamily.</text>
</comment>
<dbReference type="AlphaFoldDB" id="A0A6J7FMT2"/>
<dbReference type="EMBL" id="CAFBPZ010000007">
    <property type="protein sequence ID" value="CAB5034820.1"/>
    <property type="molecule type" value="Genomic_DNA"/>
</dbReference>
<dbReference type="PANTHER" id="PTHR11054">
    <property type="entry name" value="6-PHOSPHOGLUCONOLACTONASE"/>
    <property type="match status" value="1"/>
</dbReference>
<proteinExistence type="inferred from homology"/>
<reference evidence="3" key="1">
    <citation type="submission" date="2020-05" db="EMBL/GenBank/DDBJ databases">
        <authorList>
            <person name="Chiriac C."/>
            <person name="Salcher M."/>
            <person name="Ghai R."/>
            <person name="Kavagutti S V."/>
        </authorList>
    </citation>
    <scope>NUCLEOTIDE SEQUENCE</scope>
</reference>
<dbReference type="NCBIfam" id="TIGR01198">
    <property type="entry name" value="pgl"/>
    <property type="match status" value="1"/>
</dbReference>
<dbReference type="GO" id="GO:0006098">
    <property type="term" value="P:pentose-phosphate shunt"/>
    <property type="evidence" value="ECO:0007669"/>
    <property type="project" value="InterPro"/>
</dbReference>
<dbReference type="InterPro" id="IPR006148">
    <property type="entry name" value="Glc/Gal-6P_isomerase"/>
</dbReference>
<sequence length="252" mass="27025">MTSPELVRYFDADELAEATAGRLVAAIVEAQEQRECAHVVLTGGGIGIAVLAALSASPAVLAIDWHRIHLWWGDERYLPTGNVERNDTSAHHVLIDQLAIPRDHVHSINGPDRSESPELSAQHYEDALLDVGNGFVPTFDVVLLGIGPDAHVASLFPEHPQTHDDRIAVAVHNSPKPPATRVTMTFPTLNNSRQAWILASGESKATAVRLALDPVAGPRQIPASGIKAQHTLFLVDGDATKELPADFGRPGA</sequence>